<dbReference type="Gene3D" id="2.30.30.140">
    <property type="match status" value="1"/>
</dbReference>
<evidence type="ECO:0008006" key="4">
    <source>
        <dbReference type="Google" id="ProtNLM"/>
    </source>
</evidence>
<accession>A0A8T2TEH5</accession>
<dbReference type="PANTHER" id="PTHR35494">
    <property type="entry name" value="NAD(P)H-QUINONE OXIDOREDUCTASE SUBUNIT S, CHLOROPLASTIC"/>
    <property type="match status" value="1"/>
</dbReference>
<dbReference type="OrthoDB" id="2015351at2759"/>
<feature type="region of interest" description="Disordered" evidence="1">
    <location>
        <begin position="230"/>
        <end position="252"/>
    </location>
</feature>
<dbReference type="AlphaFoldDB" id="A0A8T2TEH5"/>
<name>A0A8T2TEH5_CERRI</name>
<reference evidence="2" key="1">
    <citation type="submission" date="2021-08" db="EMBL/GenBank/DDBJ databases">
        <title>WGS assembly of Ceratopteris richardii.</title>
        <authorList>
            <person name="Marchant D.B."/>
            <person name="Chen G."/>
            <person name="Jenkins J."/>
            <person name="Shu S."/>
            <person name="Leebens-Mack J."/>
            <person name="Grimwood J."/>
            <person name="Schmutz J."/>
            <person name="Soltis P."/>
            <person name="Soltis D."/>
            <person name="Chen Z.-H."/>
        </authorList>
    </citation>
    <scope>NUCLEOTIDE SEQUENCE</scope>
    <source>
        <strain evidence="2">Whitten #5841</strain>
        <tissue evidence="2">Leaf</tissue>
    </source>
</reference>
<dbReference type="InterPro" id="IPR021659">
    <property type="entry name" value="NdhS"/>
</dbReference>
<dbReference type="Proteomes" id="UP000825935">
    <property type="component" value="Chromosome 13"/>
</dbReference>
<comment type="caution">
    <text evidence="2">The sequence shown here is derived from an EMBL/GenBank/DDBJ whole genome shotgun (WGS) entry which is preliminary data.</text>
</comment>
<protein>
    <recommendedName>
        <fullName evidence="4">Chlororespiratory reduction31</fullName>
    </recommendedName>
</protein>
<dbReference type="PANTHER" id="PTHR35494:SF1">
    <property type="entry name" value="NAD(P)H-QUINONE OXIDOREDUCTASE SUBUNIT S, CHLOROPLASTIC"/>
    <property type="match status" value="1"/>
</dbReference>
<dbReference type="EMBL" id="CM035418">
    <property type="protein sequence ID" value="KAH7420942.1"/>
    <property type="molecule type" value="Genomic_DNA"/>
</dbReference>
<gene>
    <name evidence="2" type="ORF">KP509_13G031600</name>
</gene>
<proteinExistence type="predicted"/>
<sequence length="252" mass="27019">MQPSCSSCALTSSSSGCYGGLSLWHCAKRIPSNTGRWASRSLAVRAEKMDFWQWLGSRGLPGGEEALKDPDKNAKLFGLAESTTSSPIKDGDEAMVVDPVSSNSSPSKDGQAVDQISVSGSFDKELMGLTGGFPGGEKGLKQFVAAVKVNALAETVLDPSIMKELQQKPRAPPPPLLMPGMTVIVKNKDNPFYMFGGIVQRVTDGKVAVLFEGGNWDKLQTFYIEELERTPSGPPMTHPKSAILLQKSTPDN</sequence>
<organism evidence="2 3">
    <name type="scientific">Ceratopteris richardii</name>
    <name type="common">Triangle waterfern</name>
    <dbReference type="NCBI Taxonomy" id="49495"/>
    <lineage>
        <taxon>Eukaryota</taxon>
        <taxon>Viridiplantae</taxon>
        <taxon>Streptophyta</taxon>
        <taxon>Embryophyta</taxon>
        <taxon>Tracheophyta</taxon>
        <taxon>Polypodiopsida</taxon>
        <taxon>Polypodiidae</taxon>
        <taxon>Polypodiales</taxon>
        <taxon>Pteridineae</taxon>
        <taxon>Pteridaceae</taxon>
        <taxon>Parkerioideae</taxon>
        <taxon>Ceratopteris</taxon>
    </lineage>
</organism>
<keyword evidence="3" id="KW-1185">Reference proteome</keyword>
<dbReference type="GO" id="GO:0009767">
    <property type="term" value="P:photosynthetic electron transport chain"/>
    <property type="evidence" value="ECO:0007669"/>
    <property type="project" value="InterPro"/>
</dbReference>
<evidence type="ECO:0000313" key="2">
    <source>
        <dbReference type="EMBL" id="KAH7420942.1"/>
    </source>
</evidence>
<evidence type="ECO:0000256" key="1">
    <source>
        <dbReference type="SAM" id="MobiDB-lite"/>
    </source>
</evidence>
<evidence type="ECO:0000313" key="3">
    <source>
        <dbReference type="Proteomes" id="UP000825935"/>
    </source>
</evidence>
<dbReference type="Pfam" id="PF11623">
    <property type="entry name" value="NdhS"/>
    <property type="match status" value="1"/>
</dbReference>